<evidence type="ECO:0000256" key="2">
    <source>
        <dbReference type="ARBA" id="ARBA00023015"/>
    </source>
</evidence>
<keyword evidence="7" id="KW-1185">Reference proteome</keyword>
<comment type="similarity">
    <text evidence="1">Belongs to the LysR transcriptional regulatory family.</text>
</comment>
<reference evidence="6" key="1">
    <citation type="submission" date="2022-09" db="EMBL/GenBank/DDBJ databases">
        <authorList>
            <person name="Li Z.-J."/>
        </authorList>
    </citation>
    <scope>NUCLEOTIDE SEQUENCE</scope>
    <source>
        <strain evidence="6">TGB10</strain>
    </source>
</reference>
<evidence type="ECO:0000256" key="3">
    <source>
        <dbReference type="ARBA" id="ARBA00023125"/>
    </source>
</evidence>
<accession>A0ABY7LCM2</accession>
<gene>
    <name evidence="6" type="ORF">N7E60_11070</name>
</gene>
<evidence type="ECO:0000313" key="6">
    <source>
        <dbReference type="EMBL" id="WBA14249.1"/>
    </source>
</evidence>
<protein>
    <submittedName>
        <fullName evidence="6">LysR family transcriptional regulator</fullName>
    </submittedName>
</protein>
<dbReference type="Pfam" id="PF03466">
    <property type="entry name" value="LysR_substrate"/>
    <property type="match status" value="1"/>
</dbReference>
<evidence type="ECO:0000256" key="1">
    <source>
        <dbReference type="ARBA" id="ARBA00009437"/>
    </source>
</evidence>
<dbReference type="Gene3D" id="3.40.190.290">
    <property type="match status" value="1"/>
</dbReference>
<feature type="domain" description="HTH lysR-type" evidence="5">
    <location>
        <begin position="40"/>
        <end position="97"/>
    </location>
</feature>
<dbReference type="InterPro" id="IPR036388">
    <property type="entry name" value="WH-like_DNA-bd_sf"/>
</dbReference>
<proteinExistence type="inferred from homology"/>
<keyword evidence="2" id="KW-0805">Transcription regulation</keyword>
<dbReference type="Gene3D" id="1.10.10.10">
    <property type="entry name" value="Winged helix-like DNA-binding domain superfamily/Winged helix DNA-binding domain"/>
    <property type="match status" value="1"/>
</dbReference>
<dbReference type="SUPFAM" id="SSF53850">
    <property type="entry name" value="Periplasmic binding protein-like II"/>
    <property type="match status" value="1"/>
</dbReference>
<evidence type="ECO:0000313" key="7">
    <source>
        <dbReference type="Proteomes" id="UP001164676"/>
    </source>
</evidence>
<dbReference type="InterPro" id="IPR005119">
    <property type="entry name" value="LysR_subst-bd"/>
</dbReference>
<keyword evidence="3" id="KW-0238">DNA-binding</keyword>
<dbReference type="Proteomes" id="UP001164676">
    <property type="component" value="Chromosome"/>
</dbReference>
<keyword evidence="4" id="KW-0804">Transcription</keyword>
<dbReference type="EMBL" id="CP114584">
    <property type="protein sequence ID" value="WBA14249.1"/>
    <property type="molecule type" value="Genomic_DNA"/>
</dbReference>
<sequence>MIDIPWFTLRYSVYFPKVEVYMHTNRNQLSENGNQPPPSLNWDDARIFLAIAREGTLSRAAKRLKLGIATTSRRLERLESALQVCLFTRDQQGYTLTDEGRDLVSPAEALEQAGFAFGDATYRNNDQVMGNVRLATAQGLADHLIIPAMPKLIAAHPNLTVEIVTGVSTVNLHRRDADIALRMVRPERGNVSIRRLGTLGFGLYASQDYVNNRKSSDTTSLSFEHDDFIGWSELQQNLPAAQWLTKMLKGKPFRLTTTSLSAQMSAVEAGVGMAILPHFTSKKKNLVCVQGNVGCDQPIWLAIHSDLAHSRRVRAVVDFLDTLISENQQSLSP</sequence>
<dbReference type="InterPro" id="IPR050176">
    <property type="entry name" value="LTTR"/>
</dbReference>
<organism evidence="6 7">
    <name type="scientific">Salinivibrio proteolyticus</name>
    <dbReference type="NCBI Taxonomy" id="334715"/>
    <lineage>
        <taxon>Bacteria</taxon>
        <taxon>Pseudomonadati</taxon>
        <taxon>Pseudomonadota</taxon>
        <taxon>Gammaproteobacteria</taxon>
        <taxon>Vibrionales</taxon>
        <taxon>Vibrionaceae</taxon>
        <taxon>Salinivibrio</taxon>
    </lineage>
</organism>
<dbReference type="InterPro" id="IPR036390">
    <property type="entry name" value="WH_DNA-bd_sf"/>
</dbReference>
<dbReference type="PROSITE" id="PS50931">
    <property type="entry name" value="HTH_LYSR"/>
    <property type="match status" value="1"/>
</dbReference>
<evidence type="ECO:0000256" key="4">
    <source>
        <dbReference type="ARBA" id="ARBA00023163"/>
    </source>
</evidence>
<name>A0ABY7LCM2_9GAMM</name>
<dbReference type="RefSeq" id="WP_269597498.1">
    <property type="nucleotide sequence ID" value="NZ_CP114584.1"/>
</dbReference>
<dbReference type="InterPro" id="IPR000847">
    <property type="entry name" value="LysR_HTH_N"/>
</dbReference>
<dbReference type="Pfam" id="PF00126">
    <property type="entry name" value="HTH_1"/>
    <property type="match status" value="1"/>
</dbReference>
<dbReference type="PANTHER" id="PTHR30579">
    <property type="entry name" value="TRANSCRIPTIONAL REGULATOR"/>
    <property type="match status" value="1"/>
</dbReference>
<dbReference type="SUPFAM" id="SSF46785">
    <property type="entry name" value="Winged helix' DNA-binding domain"/>
    <property type="match status" value="1"/>
</dbReference>
<evidence type="ECO:0000259" key="5">
    <source>
        <dbReference type="PROSITE" id="PS50931"/>
    </source>
</evidence>
<dbReference type="PANTHER" id="PTHR30579:SF3">
    <property type="entry name" value="TRANSCRIPTIONAL REGULATORY PROTEIN"/>
    <property type="match status" value="1"/>
</dbReference>